<evidence type="ECO:0000256" key="2">
    <source>
        <dbReference type="ARBA" id="ARBA00023136"/>
    </source>
</evidence>
<sequence length="1055" mass="113133">MRPSKLLYGGFCPAYLVICAAVVQAQEGRISGVVTDQQGRVVPRASVYLTQESTNLSRDVLTNGSGEYTATFLPIGSYDAKVSAAGFANSQQLHIAVQTGQQIRVNFTLRVGQATETVNVSGNAELVQTQSAAVSTVIDRAFANNLPLNGRSFDTLFLLTPGVTPSPTNNQGSYAVNGQRTEGNQYYIDGVSANISASNTAANRSGGIFGLGGTSSTGGTNALLSTDALQEFQVQTATYAPEYGRTPGGEFEITSRSGTNRFHGTAYDYLRNNALDANNWINNNLGIARQPERQNDFGGVLGGPLWRNHSFFFFSYEGLRLVQPETTVTSTPSVATRAQAVRSIQPLLSLFPLPNGPELSTTGVPLSSCGAAPNCVASGFAQLNSVSSNPSKIDTSALRVDHQFGDKLRIFVRYDYAPNSGTNPNGLSPQARQYKLDSLTAGATYLVRSNITNDLRYNYSRSAATTLELLPTGVSVPDSQFGSFLPGRTTANGYVQTILSFNNQFTYVVWGTNSANEQTQWNAVDKLTWSAGKHQFGFGVDYRSLTSNEIGTPGLEGFTITSLNDLTSGTLSSTELLASAGNVFRFPALGLYAEDTWRAFPALVLTYGARWDYAGAPDFISGPSPFAVTGFSSPATIALAPAGTPLYSSQKMNVSPRVGLAYTTRPDSRAATVLRLGFGSFYDVQGSAQNTLSLGNRSATTTAGLKFPLTAAEAVFPNPAAPIAPYTNQTIVDPGLLSPRTYQWSAAVEQQLGIEQSLTATYVGSEGRQLLRTLLIPNLSPTFQGVTQVLNNQSSSNYQALQVKYNRRLSHGLQVLSSYTWAHSLDNASSYLYSTGPVSNYNPFLDRGPSDFDVRNTFSLGGHYEVPTLPNSSAVVRTIAEGWSLDPLVYLQSAPPVDASVIVTVQGQRTTLRPDRVPGQSLTIRAPGVPRGFELNAAALSNFAAAYDSTTPLSAVRQGTLGRNTFRGYNLIEPDLSVARRFPIHENLHLLFRADSFNLANHPNFAQPNSQLNAPFFGTSTSTVIGNATNTFGNLIPLYHAGGPRSLQVALKLEF</sequence>
<name>A0A2Z5G472_9BACT</name>
<dbReference type="InterPro" id="IPR057601">
    <property type="entry name" value="Oar-like_b-barrel"/>
</dbReference>
<keyword evidence="6" id="KW-1185">Reference proteome</keyword>
<dbReference type="InterPro" id="IPR036942">
    <property type="entry name" value="Beta-barrel_TonB_sf"/>
</dbReference>
<dbReference type="Proteomes" id="UP000253606">
    <property type="component" value="Chromosome"/>
</dbReference>
<dbReference type="Pfam" id="PF25183">
    <property type="entry name" value="OMP_b-brl_4"/>
    <property type="match status" value="1"/>
</dbReference>
<keyword evidence="3" id="KW-0998">Cell outer membrane</keyword>
<accession>A0A2Z5G472</accession>
<evidence type="ECO:0000256" key="3">
    <source>
        <dbReference type="ARBA" id="ARBA00023237"/>
    </source>
</evidence>
<proteinExistence type="predicted"/>
<evidence type="ECO:0000259" key="4">
    <source>
        <dbReference type="Pfam" id="PF25183"/>
    </source>
</evidence>
<organism evidence="5 6">
    <name type="scientific">Acidisarcina polymorpha</name>
    <dbReference type="NCBI Taxonomy" id="2211140"/>
    <lineage>
        <taxon>Bacteria</taxon>
        <taxon>Pseudomonadati</taxon>
        <taxon>Acidobacteriota</taxon>
        <taxon>Terriglobia</taxon>
        <taxon>Terriglobales</taxon>
        <taxon>Acidobacteriaceae</taxon>
        <taxon>Acidisarcina</taxon>
    </lineage>
</organism>
<dbReference type="KEGG" id="abas:ACPOL_4725"/>
<feature type="domain" description="TonB-dependent transporter Oar-like beta-barrel" evidence="4">
    <location>
        <begin position="255"/>
        <end position="1023"/>
    </location>
</feature>
<dbReference type="Pfam" id="PF13620">
    <property type="entry name" value="CarboxypepD_reg"/>
    <property type="match status" value="1"/>
</dbReference>
<dbReference type="GO" id="GO:0009279">
    <property type="term" value="C:cell outer membrane"/>
    <property type="evidence" value="ECO:0007669"/>
    <property type="project" value="UniProtKB-SubCell"/>
</dbReference>
<dbReference type="SUPFAM" id="SSF49464">
    <property type="entry name" value="Carboxypeptidase regulatory domain-like"/>
    <property type="match status" value="1"/>
</dbReference>
<dbReference type="InterPro" id="IPR008969">
    <property type="entry name" value="CarboxyPept-like_regulatory"/>
</dbReference>
<protein>
    <submittedName>
        <fullName evidence="5">Oar protein</fullName>
    </submittedName>
</protein>
<reference evidence="5 6" key="1">
    <citation type="journal article" date="2018" name="Front. Microbiol.">
        <title>Hydrolytic Capabilities as a Key to Environmental Success: Chitinolytic and Cellulolytic Acidobacteria From Acidic Sub-arctic Soils and Boreal Peatlands.</title>
        <authorList>
            <person name="Belova S.E."/>
            <person name="Ravin N.V."/>
            <person name="Pankratov T.A."/>
            <person name="Rakitin A.L."/>
            <person name="Ivanova A.A."/>
            <person name="Beletsky A.V."/>
            <person name="Mardanov A.V."/>
            <person name="Sinninghe Damste J.S."/>
            <person name="Dedysh S.N."/>
        </authorList>
    </citation>
    <scope>NUCLEOTIDE SEQUENCE [LARGE SCALE GENOMIC DNA]</scope>
    <source>
        <strain evidence="5 6">SBC82</strain>
    </source>
</reference>
<evidence type="ECO:0000313" key="5">
    <source>
        <dbReference type="EMBL" id="AXC13993.1"/>
    </source>
</evidence>
<dbReference type="SUPFAM" id="SSF56935">
    <property type="entry name" value="Porins"/>
    <property type="match status" value="1"/>
</dbReference>
<dbReference type="AlphaFoldDB" id="A0A2Z5G472"/>
<evidence type="ECO:0000256" key="1">
    <source>
        <dbReference type="ARBA" id="ARBA00004442"/>
    </source>
</evidence>
<gene>
    <name evidence="5" type="ORF">ACPOL_4725</name>
</gene>
<keyword evidence="2" id="KW-0472">Membrane</keyword>
<dbReference type="Gene3D" id="2.60.40.1120">
    <property type="entry name" value="Carboxypeptidase-like, regulatory domain"/>
    <property type="match status" value="1"/>
</dbReference>
<dbReference type="Gene3D" id="2.40.170.20">
    <property type="entry name" value="TonB-dependent receptor, beta-barrel domain"/>
    <property type="match status" value="1"/>
</dbReference>
<evidence type="ECO:0000313" key="6">
    <source>
        <dbReference type="Proteomes" id="UP000253606"/>
    </source>
</evidence>
<dbReference type="EMBL" id="CP030840">
    <property type="protein sequence ID" value="AXC13993.1"/>
    <property type="molecule type" value="Genomic_DNA"/>
</dbReference>
<comment type="subcellular location">
    <subcellularLocation>
        <location evidence="1">Cell outer membrane</location>
    </subcellularLocation>
</comment>